<dbReference type="EMBL" id="JBHLTC010000038">
    <property type="protein sequence ID" value="MFC0628312.1"/>
    <property type="molecule type" value="Genomic_DNA"/>
</dbReference>
<feature type="domain" description="Suppressor of fused-like" evidence="1">
    <location>
        <begin position="47"/>
        <end position="163"/>
    </location>
</feature>
<evidence type="ECO:0000259" key="1">
    <source>
        <dbReference type="Pfam" id="PF05076"/>
    </source>
</evidence>
<accession>A0ABV6QXH9</accession>
<dbReference type="RefSeq" id="WP_380054366.1">
    <property type="nucleotide sequence ID" value="NZ_JBHLTC010000038.1"/>
</dbReference>
<reference evidence="2 3" key="1">
    <citation type="submission" date="2024-09" db="EMBL/GenBank/DDBJ databases">
        <authorList>
            <person name="Sun Q."/>
            <person name="Mori K."/>
        </authorList>
    </citation>
    <scope>NUCLEOTIDE SEQUENCE [LARGE SCALE GENOMIC DNA]</scope>
    <source>
        <strain evidence="2 3">CGMCC 1.15906</strain>
    </source>
</reference>
<sequence length="176" mass="18854">MDFTDHLAAHLGPGAAVPADSPDGSAAVVIWRFENDESVSFATAGLAEPFGQELVCSVRPGQDGAGRFLLTTAVELVLKGARGLENLQIIRNNQPLLARTGITGLLVATHPYLPAEFNTFGEVEIRSLIPLTDPEIFLADAYGADVLTGLFEQEEPDLLDVTRAPVFDRRSGPIEN</sequence>
<keyword evidence="3" id="KW-1185">Reference proteome</keyword>
<dbReference type="Pfam" id="PF05076">
    <property type="entry name" value="SUFU"/>
    <property type="match status" value="1"/>
</dbReference>
<dbReference type="InterPro" id="IPR020941">
    <property type="entry name" value="SUFU-like_domain"/>
</dbReference>
<name>A0ABV6QXH9_9ACTN</name>
<protein>
    <submittedName>
        <fullName evidence="2">Suppressor of fused domain protein</fullName>
    </submittedName>
</protein>
<dbReference type="Proteomes" id="UP001589890">
    <property type="component" value="Unassembled WGS sequence"/>
</dbReference>
<gene>
    <name evidence="2" type="ORF">ACFFGN_29855</name>
</gene>
<organism evidence="2 3">
    <name type="scientific">Kribbella deserti</name>
    <dbReference type="NCBI Taxonomy" id="1926257"/>
    <lineage>
        <taxon>Bacteria</taxon>
        <taxon>Bacillati</taxon>
        <taxon>Actinomycetota</taxon>
        <taxon>Actinomycetes</taxon>
        <taxon>Propionibacteriales</taxon>
        <taxon>Kribbellaceae</taxon>
        <taxon>Kribbella</taxon>
    </lineage>
</organism>
<proteinExistence type="predicted"/>
<evidence type="ECO:0000313" key="3">
    <source>
        <dbReference type="Proteomes" id="UP001589890"/>
    </source>
</evidence>
<evidence type="ECO:0000313" key="2">
    <source>
        <dbReference type="EMBL" id="MFC0628312.1"/>
    </source>
</evidence>
<comment type="caution">
    <text evidence="2">The sequence shown here is derived from an EMBL/GenBank/DDBJ whole genome shotgun (WGS) entry which is preliminary data.</text>
</comment>